<comment type="subcellular location">
    <subcellularLocation>
        <location evidence="1 7">Cell outer membrane</location>
    </subcellularLocation>
</comment>
<dbReference type="SUPFAM" id="SSF56935">
    <property type="entry name" value="Porins"/>
    <property type="match status" value="1"/>
</dbReference>
<dbReference type="Gene3D" id="2.170.130.10">
    <property type="entry name" value="TonB-dependent receptor, plug domain"/>
    <property type="match status" value="1"/>
</dbReference>
<keyword evidence="10" id="KW-0675">Receptor</keyword>
<keyword evidence="4" id="KW-0408">Iron</keyword>
<keyword evidence="11" id="KW-1185">Reference proteome</keyword>
<dbReference type="GO" id="GO:0006826">
    <property type="term" value="P:iron ion transport"/>
    <property type="evidence" value="ECO:0007669"/>
    <property type="project" value="UniProtKB-KW"/>
</dbReference>
<dbReference type="Gene3D" id="3.55.50.30">
    <property type="match status" value="1"/>
</dbReference>
<dbReference type="Proteomes" id="UP000570514">
    <property type="component" value="Unassembled WGS sequence"/>
</dbReference>
<evidence type="ECO:0000313" key="10">
    <source>
        <dbReference type="EMBL" id="NIK89524.1"/>
    </source>
</evidence>
<dbReference type="Gene3D" id="2.40.170.20">
    <property type="entry name" value="TonB-dependent receptor, beta-barrel domain"/>
    <property type="match status" value="1"/>
</dbReference>
<dbReference type="InterPro" id="IPR000531">
    <property type="entry name" value="Beta-barrel_TonB"/>
</dbReference>
<keyword evidence="3" id="KW-0406">Ion transport</keyword>
<sequence>MRRLPTFVAGAYVALGGAQAAQAADLRVFDIPEQPAEQGIAAFALQAGRQILAPGEDIYTLKTRAVHGRFDIQAGLRELLRDTPLTVLSDNGKVIVIVSNKANAASPDATSAIADAAHPETVIVTGFRASLANAAAQKKIAISFTDSIFAEDIGKFPDTNIAESINRIPGILLKRDADGEGVQVAIRGLSTNYTRILLNNAPIMVAGGGIIDSSNSNREVDLNVFPGEFFSEITVTKTARAEILEGGAAGTINLKTRRPFDNPGAHMSYSLQGNSNTLSNGMGGSGAFIASDTFNTNSVLGSVGLLIGIAARRSYQYTNGWEDGNAGWVTPAINNATLCGATSGCDLVGSKVSIGGDAMAIAPTIPSNVALQNLPAGTTVNAAMLKALNPGLDITQISNMLLPRLPRSMYERGSRDRYNAGSSLEIRPSEKLNAYLDIFASRQFRRLDRSDLGLGVRAGAGAQPMIPTASTLYSNGVVRTTTLYNAQFGLEARDYNERFDFLSLNPGIIWRPDDRMMIALQASASRSHYFRETPNVYLVTCPSSGVPGGLPGCAAPIGGVTAHFDNTRTIPSITTNIDLDNPANFQWYGGRAELLLDRRYTSTYGAHLDAAYRNDLLILKLGAAYDVAYRSIVGIDRTDTWQSNICQNGNNSACSGRSLSLIPQAELASYLYPGPSGFVSLDYARFQRASKYEEQKNIGFNNVYGLCVDQPKGFGFSTGTAAGATSGCFEERSTGLYGQVDGNFELARRTLSYNLGLRWSQTRQEIRSPTKLTNGDYTFPNTVRTYQAYLPSMNLVYELDKNAMVRASWSRTMTRANVAQMIQTVNFSDFTAQSLTLGNPRLTPYFSNNIDIGVETYTGLEGYFSLALFRKDISGFSVAQIVSRPFSYLSQFGITWSSLTSLQQSALAARAGCTSDDDCAAVVNVTQQINAPGIETIKGLEITYVQPLDGVLSSLSGFGFTGNATVTGQSSSGSAAVHATDVAPYSLNLTGYYERNGLMARLSYTFRARSYGTSSNVNSVCLPTTQAAASGCPEGAYLFSAAYGQADFSSSLRLSRFLGEIPSDPEITFNVQNLFHAKQFSYFQYSNATSRYYRTGQTISFGLHGAF</sequence>
<dbReference type="SMART" id="SM00965">
    <property type="entry name" value="STN"/>
    <property type="match status" value="1"/>
</dbReference>
<dbReference type="PANTHER" id="PTHR40980">
    <property type="entry name" value="PLUG DOMAIN-CONTAINING PROTEIN"/>
    <property type="match status" value="1"/>
</dbReference>
<evidence type="ECO:0000256" key="4">
    <source>
        <dbReference type="ARBA" id="ARBA00023004"/>
    </source>
</evidence>
<keyword evidence="3" id="KW-0410">Iron transport</keyword>
<dbReference type="RefSeq" id="WP_167083604.1">
    <property type="nucleotide sequence ID" value="NZ_BAAADC010000001.1"/>
</dbReference>
<evidence type="ECO:0000259" key="9">
    <source>
        <dbReference type="SMART" id="SM00965"/>
    </source>
</evidence>
<keyword evidence="5 7" id="KW-0472">Membrane</keyword>
<evidence type="ECO:0000313" key="11">
    <source>
        <dbReference type="Proteomes" id="UP000570514"/>
    </source>
</evidence>
<dbReference type="InterPro" id="IPR010104">
    <property type="entry name" value="TonB_rcpt_bac"/>
</dbReference>
<protein>
    <submittedName>
        <fullName evidence="10">TonB-dependent receptor</fullName>
    </submittedName>
</protein>
<proteinExistence type="inferred from homology"/>
<evidence type="ECO:0000256" key="8">
    <source>
        <dbReference type="SAM" id="SignalP"/>
    </source>
</evidence>
<feature type="chain" id="PRO_5032753733" evidence="8">
    <location>
        <begin position="24"/>
        <end position="1107"/>
    </location>
</feature>
<gene>
    <name evidence="10" type="ORF">FHS83_002842</name>
</gene>
<dbReference type="AlphaFoldDB" id="A0A846N0P6"/>
<feature type="domain" description="Secretin/TonB short N-terminal" evidence="9">
    <location>
        <begin position="49"/>
        <end position="100"/>
    </location>
</feature>
<evidence type="ECO:0000256" key="2">
    <source>
        <dbReference type="ARBA" id="ARBA00022448"/>
    </source>
</evidence>
<keyword evidence="2" id="KW-0813">Transport</keyword>
<reference evidence="10 11" key="1">
    <citation type="submission" date="2020-03" db="EMBL/GenBank/DDBJ databases">
        <title>Genomic Encyclopedia of Type Strains, Phase IV (KMG-IV): sequencing the most valuable type-strain genomes for metagenomic binning, comparative biology and taxonomic classification.</title>
        <authorList>
            <person name="Goeker M."/>
        </authorList>
    </citation>
    <scope>NUCLEOTIDE SEQUENCE [LARGE SCALE GENOMIC DNA]</scope>
    <source>
        <strain evidence="10 11">DSM 19867</strain>
    </source>
</reference>
<comment type="caution">
    <text evidence="10">The sequence shown here is derived from an EMBL/GenBank/DDBJ whole genome shotgun (WGS) entry which is preliminary data.</text>
</comment>
<keyword evidence="7" id="KW-0798">TonB box</keyword>
<dbReference type="GO" id="GO:0009279">
    <property type="term" value="C:cell outer membrane"/>
    <property type="evidence" value="ECO:0007669"/>
    <property type="project" value="UniProtKB-SubCell"/>
</dbReference>
<evidence type="ECO:0000256" key="6">
    <source>
        <dbReference type="ARBA" id="ARBA00023237"/>
    </source>
</evidence>
<dbReference type="InterPro" id="IPR037066">
    <property type="entry name" value="Plug_dom_sf"/>
</dbReference>
<keyword evidence="6" id="KW-0998">Cell outer membrane</keyword>
<feature type="signal peptide" evidence="8">
    <location>
        <begin position="1"/>
        <end position="23"/>
    </location>
</feature>
<dbReference type="InterPro" id="IPR012910">
    <property type="entry name" value="Plug_dom"/>
</dbReference>
<comment type="similarity">
    <text evidence="7">Belongs to the TonB-dependent receptor family.</text>
</comment>
<keyword evidence="8" id="KW-0732">Signal</keyword>
<dbReference type="NCBIfam" id="TIGR01782">
    <property type="entry name" value="TonB-Xanth-Caul"/>
    <property type="match status" value="1"/>
</dbReference>
<dbReference type="EMBL" id="JAASRM010000001">
    <property type="protein sequence ID" value="NIK89524.1"/>
    <property type="molecule type" value="Genomic_DNA"/>
</dbReference>
<name>A0A846N0P6_9PROT</name>
<evidence type="ECO:0000256" key="3">
    <source>
        <dbReference type="ARBA" id="ARBA00022496"/>
    </source>
</evidence>
<organism evidence="10 11">
    <name type="scientific">Rhizomicrobium palustre</name>
    <dbReference type="NCBI Taxonomy" id="189966"/>
    <lineage>
        <taxon>Bacteria</taxon>
        <taxon>Pseudomonadati</taxon>
        <taxon>Pseudomonadota</taxon>
        <taxon>Alphaproteobacteria</taxon>
        <taxon>Micropepsales</taxon>
        <taxon>Micropepsaceae</taxon>
        <taxon>Rhizomicrobium</taxon>
    </lineage>
</organism>
<evidence type="ECO:0000256" key="7">
    <source>
        <dbReference type="RuleBase" id="RU003357"/>
    </source>
</evidence>
<dbReference type="Pfam" id="PF07715">
    <property type="entry name" value="Plug"/>
    <property type="match status" value="1"/>
</dbReference>
<accession>A0A846N0P6</accession>
<dbReference type="InterPro" id="IPR036942">
    <property type="entry name" value="Beta-barrel_TonB_sf"/>
</dbReference>
<evidence type="ECO:0000256" key="5">
    <source>
        <dbReference type="ARBA" id="ARBA00023136"/>
    </source>
</evidence>
<dbReference type="PANTHER" id="PTHR40980:SF3">
    <property type="entry name" value="TONB-DEPENDENT RECEPTOR-LIKE BETA-BARREL DOMAIN-CONTAINING PROTEIN"/>
    <property type="match status" value="1"/>
</dbReference>
<dbReference type="Pfam" id="PF00593">
    <property type="entry name" value="TonB_dep_Rec_b-barrel"/>
    <property type="match status" value="1"/>
</dbReference>
<dbReference type="InterPro" id="IPR011662">
    <property type="entry name" value="Secretin/TonB_short_N"/>
</dbReference>
<evidence type="ECO:0000256" key="1">
    <source>
        <dbReference type="ARBA" id="ARBA00004442"/>
    </source>
</evidence>